<evidence type="ECO:0000313" key="2">
    <source>
        <dbReference type="EMBL" id="XAH72987.1"/>
    </source>
</evidence>
<name>A0ABZ3EUH8_9FIRM</name>
<sequence length="199" mass="20963">MKSIWKLEEGEVRKPGLSHYVMMALFTGVGIVVGTFGSLAVSIGPVSAFWPGQAIQSVGSIWYGGWGAIAGVVFPMISNAISGSAALPISIAYIPGNLAQAAFAGYFFRKLNCDPRLKSGKDYAVFLILGTLVANMIGAAEGNLVLLLFGIITPAGVPLNFLGWFLGNTVASAILGVIMLKFLSPLVMKTKTFCKGLWA</sequence>
<proteinExistence type="predicted"/>
<reference evidence="2 3" key="1">
    <citation type="submission" date="2024-02" db="EMBL/GenBank/DDBJ databases">
        <title>Bacterial strain from lacustrine sediment.</title>
        <authorList>
            <person name="Petit C."/>
            <person name="Fadhlaoui K."/>
        </authorList>
    </citation>
    <scope>NUCLEOTIDE SEQUENCE [LARGE SCALE GENOMIC DNA]</scope>
    <source>
        <strain evidence="2 3">IPX-CK</strain>
    </source>
</reference>
<feature type="transmembrane region" description="Helical" evidence="1">
    <location>
        <begin position="20"/>
        <end position="49"/>
    </location>
</feature>
<feature type="transmembrane region" description="Helical" evidence="1">
    <location>
        <begin position="161"/>
        <end position="183"/>
    </location>
</feature>
<dbReference type="Proteomes" id="UP001451571">
    <property type="component" value="Chromosome"/>
</dbReference>
<dbReference type="EMBL" id="CP146256">
    <property type="protein sequence ID" value="XAH72987.1"/>
    <property type="molecule type" value="Genomic_DNA"/>
</dbReference>
<dbReference type="RefSeq" id="WP_342756598.1">
    <property type="nucleotide sequence ID" value="NZ_CP146256.1"/>
</dbReference>
<feature type="transmembrane region" description="Helical" evidence="1">
    <location>
        <begin position="61"/>
        <end position="81"/>
    </location>
</feature>
<protein>
    <recommendedName>
        <fullName evidence="4">Energy-coupling factor transport system substrate-specific component</fullName>
    </recommendedName>
</protein>
<accession>A0ABZ3EUH8</accession>
<feature type="transmembrane region" description="Helical" evidence="1">
    <location>
        <begin position="123"/>
        <end position="149"/>
    </location>
</feature>
<keyword evidence="1" id="KW-0812">Transmembrane</keyword>
<keyword evidence="1" id="KW-1133">Transmembrane helix</keyword>
<gene>
    <name evidence="2" type="ORF">V6984_15945</name>
</gene>
<keyword evidence="3" id="KW-1185">Reference proteome</keyword>
<evidence type="ECO:0008006" key="4">
    <source>
        <dbReference type="Google" id="ProtNLM"/>
    </source>
</evidence>
<organism evidence="2 3">
    <name type="scientific">Kineothrix sedimenti</name>
    <dbReference type="NCBI Taxonomy" id="3123317"/>
    <lineage>
        <taxon>Bacteria</taxon>
        <taxon>Bacillati</taxon>
        <taxon>Bacillota</taxon>
        <taxon>Clostridia</taxon>
        <taxon>Lachnospirales</taxon>
        <taxon>Lachnospiraceae</taxon>
        <taxon>Kineothrix</taxon>
    </lineage>
</organism>
<keyword evidence="1" id="KW-0472">Membrane</keyword>
<evidence type="ECO:0000313" key="3">
    <source>
        <dbReference type="Proteomes" id="UP001451571"/>
    </source>
</evidence>
<evidence type="ECO:0000256" key="1">
    <source>
        <dbReference type="SAM" id="Phobius"/>
    </source>
</evidence>
<feature type="transmembrane region" description="Helical" evidence="1">
    <location>
        <begin position="87"/>
        <end position="108"/>
    </location>
</feature>